<proteinExistence type="predicted"/>
<evidence type="ECO:0000256" key="1">
    <source>
        <dbReference type="SAM" id="MobiDB-lite"/>
    </source>
</evidence>
<evidence type="ECO:0000313" key="3">
    <source>
        <dbReference type="Proteomes" id="UP000199245"/>
    </source>
</evidence>
<organism evidence="2 3">
    <name type="scientific">Bradyrhizobium brasilense</name>
    <dbReference type="NCBI Taxonomy" id="1419277"/>
    <lineage>
        <taxon>Bacteria</taxon>
        <taxon>Pseudomonadati</taxon>
        <taxon>Pseudomonadota</taxon>
        <taxon>Alphaproteobacteria</taxon>
        <taxon>Hyphomicrobiales</taxon>
        <taxon>Nitrobacteraceae</taxon>
        <taxon>Bradyrhizobium</taxon>
    </lineage>
</organism>
<gene>
    <name evidence="2" type="ORF">SAMN05216337_102948</name>
</gene>
<dbReference type="EMBL" id="FMZW01000029">
    <property type="protein sequence ID" value="SDE57231.1"/>
    <property type="molecule type" value="Genomic_DNA"/>
</dbReference>
<feature type="compositionally biased region" description="Basic residues" evidence="1">
    <location>
        <begin position="1"/>
        <end position="11"/>
    </location>
</feature>
<reference evidence="2 3" key="1">
    <citation type="submission" date="2016-10" db="EMBL/GenBank/DDBJ databases">
        <authorList>
            <person name="de Groot N.N."/>
        </authorList>
    </citation>
    <scope>NUCLEOTIDE SEQUENCE [LARGE SCALE GENOMIC DNA]</scope>
    <source>
        <strain evidence="2 3">R5</strain>
    </source>
</reference>
<feature type="region of interest" description="Disordered" evidence="1">
    <location>
        <begin position="1"/>
        <end position="20"/>
    </location>
</feature>
<dbReference type="Proteomes" id="UP000199245">
    <property type="component" value="Unassembled WGS sequence"/>
</dbReference>
<name>A0A1G7E0R5_9BRAD</name>
<accession>A0A1G7E0R5</accession>
<dbReference type="AlphaFoldDB" id="A0A1G7E0R5"/>
<sequence>MQRTIQKRKRSEPHTFEQRLEEHRVRLESQLAQLPRGAEREQIVARIDQLKTAVELNAMLSTAS</sequence>
<evidence type="ECO:0008006" key="4">
    <source>
        <dbReference type="Google" id="ProtNLM"/>
    </source>
</evidence>
<protein>
    <recommendedName>
        <fullName evidence="4">DUF465 domain-containing protein</fullName>
    </recommendedName>
</protein>
<evidence type="ECO:0000313" key="2">
    <source>
        <dbReference type="EMBL" id="SDE57231.1"/>
    </source>
</evidence>